<dbReference type="Proteomes" id="UP001549167">
    <property type="component" value="Unassembled WGS sequence"/>
</dbReference>
<dbReference type="SUPFAM" id="SSF82697">
    <property type="entry name" value="PurS-like"/>
    <property type="match status" value="1"/>
</dbReference>
<comment type="subcellular location">
    <subcellularLocation>
        <location evidence="6">Cytoplasm</location>
    </subcellularLocation>
</comment>
<organism evidence="7 8">
    <name type="scientific">Alkalibacillus flavidus</name>
    <dbReference type="NCBI Taxonomy" id="546021"/>
    <lineage>
        <taxon>Bacteria</taxon>
        <taxon>Bacillati</taxon>
        <taxon>Bacillota</taxon>
        <taxon>Bacilli</taxon>
        <taxon>Bacillales</taxon>
        <taxon>Bacillaceae</taxon>
        <taxon>Alkalibacillus</taxon>
    </lineage>
</organism>
<comment type="catalytic activity">
    <reaction evidence="6">
        <text>N(2)-formyl-N(1)-(5-phospho-beta-D-ribosyl)glycinamide + L-glutamine + ATP + H2O = 2-formamido-N(1)-(5-O-phospho-beta-D-ribosyl)acetamidine + L-glutamate + ADP + phosphate + H(+)</text>
        <dbReference type="Rhea" id="RHEA:17129"/>
        <dbReference type="ChEBI" id="CHEBI:15377"/>
        <dbReference type="ChEBI" id="CHEBI:15378"/>
        <dbReference type="ChEBI" id="CHEBI:29985"/>
        <dbReference type="ChEBI" id="CHEBI:30616"/>
        <dbReference type="ChEBI" id="CHEBI:43474"/>
        <dbReference type="ChEBI" id="CHEBI:58359"/>
        <dbReference type="ChEBI" id="CHEBI:147286"/>
        <dbReference type="ChEBI" id="CHEBI:147287"/>
        <dbReference type="ChEBI" id="CHEBI:456216"/>
        <dbReference type="EC" id="6.3.5.3"/>
    </reaction>
</comment>
<dbReference type="Gene3D" id="3.30.1280.10">
    <property type="entry name" value="Phosphoribosylformylglycinamidine synthase subunit PurS"/>
    <property type="match status" value="1"/>
</dbReference>
<dbReference type="NCBIfam" id="TIGR00302">
    <property type="entry name" value="phosphoribosylformylglycinamidine synthase subunit PurS"/>
    <property type="match status" value="1"/>
</dbReference>
<comment type="function">
    <text evidence="6">Part of the phosphoribosylformylglycinamidine synthase complex involved in the purines biosynthetic pathway. Catalyzes the ATP-dependent conversion of formylglycinamide ribonucleotide (FGAR) and glutamine to yield formylglycinamidine ribonucleotide (FGAM) and glutamate. The FGAM synthase complex is composed of three subunits. PurQ produces an ammonia molecule by converting glutamine to glutamate. PurL transfers the ammonia molecule to FGAR to form FGAM in an ATP-dependent manner. PurS interacts with PurQ and PurL and is thought to assist in the transfer of the ammonia molecule from PurQ to PurL.</text>
</comment>
<evidence type="ECO:0000313" key="7">
    <source>
        <dbReference type="EMBL" id="MET3683995.1"/>
    </source>
</evidence>
<keyword evidence="8" id="KW-1185">Reference proteome</keyword>
<dbReference type="GO" id="GO:0004642">
    <property type="term" value="F:phosphoribosylformylglycinamidine synthase activity"/>
    <property type="evidence" value="ECO:0007669"/>
    <property type="project" value="UniProtKB-EC"/>
</dbReference>
<comment type="subunit">
    <text evidence="6">Part of the FGAM synthase complex composed of 1 PurL, 1 PurQ and 2 PurS subunits.</text>
</comment>
<comment type="similarity">
    <text evidence="6">Belongs to the PurS family.</text>
</comment>
<keyword evidence="2 6" id="KW-0436">Ligase</keyword>
<accession>A0ABV2KZK9</accession>
<dbReference type="HAMAP" id="MF_01926">
    <property type="entry name" value="PurS"/>
    <property type="match status" value="1"/>
</dbReference>
<dbReference type="Pfam" id="PF02700">
    <property type="entry name" value="PurS"/>
    <property type="match status" value="1"/>
</dbReference>
<keyword evidence="3 6" id="KW-0547">Nucleotide-binding</keyword>
<sequence length="85" mass="9616">MVKVKVYITLKSGVLDPQGKAIEGALHTMGVDNVGDIRVGKYMEFHIEPKADHSIDEQVTFMCNKLLSNPVIEDYRYDMEEVITT</sequence>
<gene>
    <name evidence="6" type="primary">purS</name>
    <name evidence="7" type="ORF">ABID56_002120</name>
</gene>
<protein>
    <recommendedName>
        <fullName evidence="6">Phosphoribosylformylglycinamidine synthase subunit PurS</fullName>
        <shortName evidence="6">FGAM synthase</shortName>
        <ecNumber evidence="6">6.3.5.3</ecNumber>
    </recommendedName>
    <alternativeName>
        <fullName evidence="6">Formylglycinamide ribonucleotide amidotransferase subunit III</fullName>
        <shortName evidence="6">FGAR amidotransferase III</shortName>
        <shortName evidence="6">FGAR-AT III</shortName>
    </alternativeName>
    <alternativeName>
        <fullName evidence="6">Phosphoribosylformylglycinamidine synthase subunit III</fullName>
    </alternativeName>
</protein>
<name>A0ABV2KZK9_9BACI</name>
<evidence type="ECO:0000313" key="8">
    <source>
        <dbReference type="Proteomes" id="UP001549167"/>
    </source>
</evidence>
<dbReference type="InterPro" id="IPR036604">
    <property type="entry name" value="PurS-like_sf"/>
</dbReference>
<evidence type="ECO:0000256" key="4">
    <source>
        <dbReference type="ARBA" id="ARBA00022755"/>
    </source>
</evidence>
<evidence type="ECO:0000256" key="5">
    <source>
        <dbReference type="ARBA" id="ARBA00022840"/>
    </source>
</evidence>
<evidence type="ECO:0000256" key="6">
    <source>
        <dbReference type="HAMAP-Rule" id="MF_01926"/>
    </source>
</evidence>
<dbReference type="NCBIfam" id="NF004630">
    <property type="entry name" value="PRK05974.1"/>
    <property type="match status" value="1"/>
</dbReference>
<dbReference type="InterPro" id="IPR003850">
    <property type="entry name" value="PurS"/>
</dbReference>
<evidence type="ECO:0000256" key="1">
    <source>
        <dbReference type="ARBA" id="ARBA00022490"/>
    </source>
</evidence>
<keyword evidence="4 6" id="KW-0658">Purine biosynthesis</keyword>
<dbReference type="EMBL" id="JBEPMX010000011">
    <property type="protein sequence ID" value="MET3683995.1"/>
    <property type="molecule type" value="Genomic_DNA"/>
</dbReference>
<comment type="pathway">
    <text evidence="6">Purine metabolism; IMP biosynthesis via de novo pathway; 5-amino-1-(5-phospho-D-ribosyl)imidazole from N(2)-formyl-N(1)-(5-phospho-D-ribosyl)glycinamide: step 1/2.</text>
</comment>
<proteinExistence type="inferred from homology"/>
<comment type="caution">
    <text evidence="7">The sequence shown here is derived from an EMBL/GenBank/DDBJ whole genome shotgun (WGS) entry which is preliminary data.</text>
</comment>
<dbReference type="PANTHER" id="PTHR34696:SF1">
    <property type="entry name" value="PHOSPHORIBOSYLFORMYLGLYCINAMIDINE SYNTHASE SUBUNIT PURS"/>
    <property type="match status" value="1"/>
</dbReference>
<dbReference type="PANTHER" id="PTHR34696">
    <property type="entry name" value="PHOSPHORIBOSYLFORMYLGLYCINAMIDINE SYNTHASE SUBUNIT PURS"/>
    <property type="match status" value="1"/>
</dbReference>
<reference evidence="7 8" key="1">
    <citation type="submission" date="2024-06" db="EMBL/GenBank/DDBJ databases">
        <title>Genomic Encyclopedia of Type Strains, Phase IV (KMG-IV): sequencing the most valuable type-strain genomes for metagenomic binning, comparative biology and taxonomic classification.</title>
        <authorList>
            <person name="Goeker M."/>
        </authorList>
    </citation>
    <scope>NUCLEOTIDE SEQUENCE [LARGE SCALE GENOMIC DNA]</scope>
    <source>
        <strain evidence="7 8">DSM 23520</strain>
    </source>
</reference>
<keyword evidence="1 6" id="KW-0963">Cytoplasm</keyword>
<keyword evidence="5 6" id="KW-0067">ATP-binding</keyword>
<evidence type="ECO:0000256" key="3">
    <source>
        <dbReference type="ARBA" id="ARBA00022741"/>
    </source>
</evidence>
<evidence type="ECO:0000256" key="2">
    <source>
        <dbReference type="ARBA" id="ARBA00022598"/>
    </source>
</evidence>
<dbReference type="EC" id="6.3.5.3" evidence="6"/>
<dbReference type="RefSeq" id="WP_354220929.1">
    <property type="nucleotide sequence ID" value="NZ_JBEPMX010000011.1"/>
</dbReference>